<evidence type="ECO:0000313" key="2">
    <source>
        <dbReference type="Proteomes" id="UP000794436"/>
    </source>
</evidence>
<accession>A0A8K1C2I3</accession>
<dbReference type="OrthoDB" id="10625863at2759"/>
<dbReference type="EMBL" id="SPLM01000148">
    <property type="protein sequence ID" value="TMW55235.1"/>
    <property type="molecule type" value="Genomic_DNA"/>
</dbReference>
<dbReference type="Proteomes" id="UP000794436">
    <property type="component" value="Unassembled WGS sequence"/>
</dbReference>
<evidence type="ECO:0000313" key="1">
    <source>
        <dbReference type="EMBL" id="TMW55235.1"/>
    </source>
</evidence>
<dbReference type="AlphaFoldDB" id="A0A8K1C2I3"/>
<organism evidence="1 2">
    <name type="scientific">Pythium oligandrum</name>
    <name type="common">Mycoparasitic fungus</name>
    <dbReference type="NCBI Taxonomy" id="41045"/>
    <lineage>
        <taxon>Eukaryota</taxon>
        <taxon>Sar</taxon>
        <taxon>Stramenopiles</taxon>
        <taxon>Oomycota</taxon>
        <taxon>Peronosporomycetes</taxon>
        <taxon>Pythiales</taxon>
        <taxon>Pythiaceae</taxon>
        <taxon>Pythium</taxon>
    </lineage>
</organism>
<name>A0A8K1C2I3_PYTOL</name>
<protein>
    <submittedName>
        <fullName evidence="1">Uncharacterized protein</fullName>
    </submittedName>
</protein>
<proteinExistence type="predicted"/>
<keyword evidence="2" id="KW-1185">Reference proteome</keyword>
<sequence>MVLRCFDFTVDSRHRFNVPVIDHHEQGGQFSPSSLRIQNLSLRHKLRRPTWYLHENLKYWKYLGIYFRPSQFQFLSTIQMGEQDISTWPKHENAFTLFSDLAFLVDKISILSKHVYTNLSQTERAHPCLLSRMLDPVIPDREDLMLLKQCGIMPHFWTNGSGAVSPKWSGLATSSTDGSYMFPVCHPSFQQALETLVKRECSDWRVVQAANSDTAQENTSLIFYLGQTVRSQRWLGFVGSKLQYQHSQN</sequence>
<gene>
    <name evidence="1" type="ORF">Poli38472_013126</name>
</gene>
<comment type="caution">
    <text evidence="1">The sequence shown here is derived from an EMBL/GenBank/DDBJ whole genome shotgun (WGS) entry which is preliminary data.</text>
</comment>
<reference evidence="1" key="1">
    <citation type="submission" date="2019-03" db="EMBL/GenBank/DDBJ databases">
        <title>Long read genome sequence of the mycoparasitic Pythium oligandrum ATCC 38472 isolated from sugarbeet rhizosphere.</title>
        <authorList>
            <person name="Gaulin E."/>
        </authorList>
    </citation>
    <scope>NUCLEOTIDE SEQUENCE</scope>
    <source>
        <strain evidence="1">ATCC 38472_TT</strain>
    </source>
</reference>